<dbReference type="AlphaFoldDB" id="A0A2P5BYN1"/>
<comment type="caution">
    <text evidence="1">The sequence shown here is derived from an EMBL/GenBank/DDBJ whole genome shotgun (WGS) entry which is preliminary data.</text>
</comment>
<sequence>MARKHGTKKFVPSTIRATLEHTKHDRGQLPAKLPYTAYYSHRRSRKVAELFPLKNAIFGRLELFVTGAILDYFRSCSWAHWVRLVERNLK</sequence>
<reference evidence="2" key="1">
    <citation type="submission" date="2016-06" db="EMBL/GenBank/DDBJ databases">
        <title>Parallel loss of symbiosis genes in relatives of nitrogen-fixing non-legume Parasponia.</title>
        <authorList>
            <person name="Van Velzen R."/>
            <person name="Holmer R."/>
            <person name="Bu F."/>
            <person name="Rutten L."/>
            <person name="Van Zeijl A."/>
            <person name="Liu W."/>
            <person name="Santuari L."/>
            <person name="Cao Q."/>
            <person name="Sharma T."/>
            <person name="Shen D."/>
            <person name="Roswanjaya Y."/>
            <person name="Wardhani T."/>
            <person name="Kalhor M.S."/>
            <person name="Jansen J."/>
            <person name="Van den Hoogen J."/>
            <person name="Gungor B."/>
            <person name="Hartog M."/>
            <person name="Hontelez J."/>
            <person name="Verver J."/>
            <person name="Yang W.-C."/>
            <person name="Schijlen E."/>
            <person name="Repin R."/>
            <person name="Schilthuizen M."/>
            <person name="Schranz E."/>
            <person name="Heidstra R."/>
            <person name="Miyata K."/>
            <person name="Fedorova E."/>
            <person name="Kohlen W."/>
            <person name="Bisseling T."/>
            <person name="Smit S."/>
            <person name="Geurts R."/>
        </authorList>
    </citation>
    <scope>NUCLEOTIDE SEQUENCE [LARGE SCALE GENOMIC DNA]</scope>
    <source>
        <strain evidence="2">cv. WU1-14</strain>
    </source>
</reference>
<evidence type="ECO:0000313" key="1">
    <source>
        <dbReference type="EMBL" id="PON53922.1"/>
    </source>
</evidence>
<feature type="non-terminal residue" evidence="1">
    <location>
        <position position="90"/>
    </location>
</feature>
<protein>
    <submittedName>
        <fullName evidence="1">Uncharacterized protein</fullName>
    </submittedName>
</protein>
<keyword evidence="2" id="KW-1185">Reference proteome</keyword>
<name>A0A2P5BYN1_PARAD</name>
<organism evidence="1 2">
    <name type="scientific">Parasponia andersonii</name>
    <name type="common">Sponia andersonii</name>
    <dbReference type="NCBI Taxonomy" id="3476"/>
    <lineage>
        <taxon>Eukaryota</taxon>
        <taxon>Viridiplantae</taxon>
        <taxon>Streptophyta</taxon>
        <taxon>Embryophyta</taxon>
        <taxon>Tracheophyta</taxon>
        <taxon>Spermatophyta</taxon>
        <taxon>Magnoliopsida</taxon>
        <taxon>eudicotyledons</taxon>
        <taxon>Gunneridae</taxon>
        <taxon>Pentapetalae</taxon>
        <taxon>rosids</taxon>
        <taxon>fabids</taxon>
        <taxon>Rosales</taxon>
        <taxon>Cannabaceae</taxon>
        <taxon>Parasponia</taxon>
    </lineage>
</organism>
<dbReference type="EMBL" id="JXTB01000201">
    <property type="protein sequence ID" value="PON53922.1"/>
    <property type="molecule type" value="Genomic_DNA"/>
</dbReference>
<accession>A0A2P5BYN1</accession>
<evidence type="ECO:0000313" key="2">
    <source>
        <dbReference type="Proteomes" id="UP000237105"/>
    </source>
</evidence>
<dbReference type="Proteomes" id="UP000237105">
    <property type="component" value="Unassembled WGS sequence"/>
</dbReference>
<proteinExistence type="predicted"/>
<gene>
    <name evidence="1" type="ORF">PanWU01x14_199190</name>
</gene>